<organism evidence="5 6">
    <name type="scientific">Selenomonas ruminantium subsp. lactilytica (strain NBRC 103574 / TAM6421)</name>
    <dbReference type="NCBI Taxonomy" id="927704"/>
    <lineage>
        <taxon>Bacteria</taxon>
        <taxon>Bacillati</taxon>
        <taxon>Bacillota</taxon>
        <taxon>Negativicutes</taxon>
        <taxon>Selenomonadales</taxon>
        <taxon>Selenomonadaceae</taxon>
        <taxon>Selenomonas</taxon>
    </lineage>
</organism>
<evidence type="ECO:0000256" key="2">
    <source>
        <dbReference type="ARBA" id="ARBA00029447"/>
    </source>
</evidence>
<dbReference type="GO" id="GO:0016020">
    <property type="term" value="C:membrane"/>
    <property type="evidence" value="ECO:0007669"/>
    <property type="project" value="InterPro"/>
</dbReference>
<dbReference type="PROSITE" id="PS50111">
    <property type="entry name" value="CHEMOTAXIS_TRANSDUC_2"/>
    <property type="match status" value="1"/>
</dbReference>
<dbReference type="SUPFAM" id="SSF58104">
    <property type="entry name" value="Methyl-accepting chemotaxis protein (MCP) signaling domain"/>
    <property type="match status" value="1"/>
</dbReference>
<dbReference type="HOGENOM" id="CLU_000445_107_18_9"/>
<dbReference type="eggNOG" id="COG0840">
    <property type="taxonomic scope" value="Bacteria"/>
</dbReference>
<dbReference type="AlphaFoldDB" id="I0GSD0"/>
<reference evidence="5 6" key="1">
    <citation type="submission" date="2011-10" db="EMBL/GenBank/DDBJ databases">
        <title>Whole genome sequence of Selenomonas ruminantium subsp. lactilytica TAM6421.</title>
        <authorList>
            <person name="Oguchi A."/>
            <person name="Ankai A."/>
            <person name="Kaneko J."/>
            <person name="Yamada-Narita S."/>
            <person name="Fukui S."/>
            <person name="Takahashi M."/>
            <person name="Onodera T."/>
            <person name="Kojima S."/>
            <person name="Fushimi T."/>
            <person name="Abe N."/>
            <person name="Kamio Y."/>
            <person name="Yamazaki S."/>
            <person name="Fujita N."/>
        </authorList>
    </citation>
    <scope>NUCLEOTIDE SEQUENCE [LARGE SCALE GENOMIC DNA]</scope>
    <source>
        <strain evidence="6">NBRC 103574 / TAM6421</strain>
    </source>
</reference>
<evidence type="ECO:0000256" key="1">
    <source>
        <dbReference type="ARBA" id="ARBA00023224"/>
    </source>
</evidence>
<evidence type="ECO:0000313" key="6">
    <source>
        <dbReference type="Proteomes" id="UP000007887"/>
    </source>
</evidence>
<dbReference type="OrthoDB" id="9816519at2"/>
<dbReference type="PANTHER" id="PTHR32089">
    <property type="entry name" value="METHYL-ACCEPTING CHEMOTAXIS PROTEIN MCPB"/>
    <property type="match status" value="1"/>
</dbReference>
<dbReference type="PATRIC" id="fig|927704.6.peg.2032"/>
<dbReference type="GO" id="GO:0004888">
    <property type="term" value="F:transmembrane signaling receptor activity"/>
    <property type="evidence" value="ECO:0007669"/>
    <property type="project" value="InterPro"/>
</dbReference>
<proteinExistence type="inferred from homology"/>
<keyword evidence="1 3" id="KW-0807">Transducer</keyword>
<evidence type="ECO:0000259" key="4">
    <source>
        <dbReference type="PROSITE" id="PS50111"/>
    </source>
</evidence>
<dbReference type="RefSeq" id="WP_014425098.1">
    <property type="nucleotide sequence ID" value="NC_017068.1"/>
</dbReference>
<accession>I0GSD0</accession>
<dbReference type="PRINTS" id="PR00260">
    <property type="entry name" value="CHEMTRNSDUCR"/>
</dbReference>
<dbReference type="KEGG" id="sri:SELR_19590"/>
<dbReference type="GO" id="GO:0007165">
    <property type="term" value="P:signal transduction"/>
    <property type="evidence" value="ECO:0007669"/>
    <property type="project" value="UniProtKB-KW"/>
</dbReference>
<dbReference type="Pfam" id="PF00015">
    <property type="entry name" value="MCPsignal"/>
    <property type="match status" value="1"/>
</dbReference>
<gene>
    <name evidence="5" type="ordered locus">SELR_19590</name>
</gene>
<dbReference type="InterPro" id="IPR004090">
    <property type="entry name" value="Chemotax_Me-accpt_rcpt"/>
</dbReference>
<dbReference type="Gene3D" id="1.10.287.950">
    <property type="entry name" value="Methyl-accepting chemotaxis protein"/>
    <property type="match status" value="1"/>
</dbReference>
<dbReference type="EMBL" id="AP012292">
    <property type="protein sequence ID" value="BAL83667.1"/>
    <property type="molecule type" value="Genomic_DNA"/>
</dbReference>
<dbReference type="GO" id="GO:0006935">
    <property type="term" value="P:chemotaxis"/>
    <property type="evidence" value="ECO:0007669"/>
    <property type="project" value="InterPro"/>
</dbReference>
<evidence type="ECO:0000256" key="3">
    <source>
        <dbReference type="PROSITE-ProRule" id="PRU00284"/>
    </source>
</evidence>
<dbReference type="Proteomes" id="UP000007887">
    <property type="component" value="Chromosome"/>
</dbReference>
<dbReference type="InterPro" id="IPR004089">
    <property type="entry name" value="MCPsignal_dom"/>
</dbReference>
<evidence type="ECO:0000313" key="5">
    <source>
        <dbReference type="EMBL" id="BAL83667.1"/>
    </source>
</evidence>
<dbReference type="SMART" id="SM00283">
    <property type="entry name" value="MA"/>
    <property type="match status" value="1"/>
</dbReference>
<name>I0GSD0_SELRL</name>
<dbReference type="PANTHER" id="PTHR32089:SF112">
    <property type="entry name" value="LYSOZYME-LIKE PROTEIN-RELATED"/>
    <property type="match status" value="1"/>
</dbReference>
<sequence>MGFFNFGKSKEPLYNQRAKEKAAANQAAEQASFNHKPAVQAQHKSAPYHDTVKNNENNDKQLIYGINYLDERMGELTEAEAGIAEYIHKMGETYAGIGQVNEDFSSLNDNFNSLNDYAQNISTIMKDAHEVVHNAGSDVGTLSVKTQEIGEKLDSIMQVFQQLEDNFDNINKMSEGIEGIATRTNLLSLNASIEAARAGEAGRGFSVVAENIRELAASTKGMVEGIDANISSLRQTLVELNKVIDETKEKAAENAAFVDRVQESFANVAESTKSVNDYSSKIVAGIQRTSDMMGSVSDGTNSVGGLVKSMRANILGLKELMSEKNVIACSMIDFLRQVKVLLKERHG</sequence>
<protein>
    <submittedName>
        <fullName evidence="5">Putative signaling protein</fullName>
    </submittedName>
</protein>
<comment type="similarity">
    <text evidence="2">Belongs to the methyl-accepting chemotaxis (MCP) protein family.</text>
</comment>
<feature type="domain" description="Methyl-accepting transducer" evidence="4">
    <location>
        <begin position="68"/>
        <end position="304"/>
    </location>
</feature>